<dbReference type="VEuPathDB" id="VectorBase:AMIN008034"/>
<evidence type="ECO:0000256" key="1">
    <source>
        <dbReference type="SAM" id="MobiDB-lite"/>
    </source>
</evidence>
<organism evidence="2 3">
    <name type="scientific">Anopheles minimus</name>
    <dbReference type="NCBI Taxonomy" id="112268"/>
    <lineage>
        <taxon>Eukaryota</taxon>
        <taxon>Metazoa</taxon>
        <taxon>Ecdysozoa</taxon>
        <taxon>Arthropoda</taxon>
        <taxon>Hexapoda</taxon>
        <taxon>Insecta</taxon>
        <taxon>Pterygota</taxon>
        <taxon>Neoptera</taxon>
        <taxon>Endopterygota</taxon>
        <taxon>Diptera</taxon>
        <taxon>Nematocera</taxon>
        <taxon>Culicoidea</taxon>
        <taxon>Culicidae</taxon>
        <taxon>Anophelinae</taxon>
        <taxon>Anopheles</taxon>
    </lineage>
</organism>
<evidence type="ECO:0000313" key="2">
    <source>
        <dbReference type="EnsemblMetazoa" id="AMIN008034-PA"/>
    </source>
</evidence>
<feature type="region of interest" description="Disordered" evidence="1">
    <location>
        <begin position="1"/>
        <end position="76"/>
    </location>
</feature>
<accession>A0A182WCE9</accession>
<dbReference type="AlphaFoldDB" id="A0A182WCE9"/>
<reference evidence="2" key="2">
    <citation type="submission" date="2020-05" db="UniProtKB">
        <authorList>
            <consortium name="EnsemblMetazoa"/>
        </authorList>
    </citation>
    <scope>IDENTIFICATION</scope>
    <source>
        <strain evidence="2">MINIMUS1</strain>
    </source>
</reference>
<name>A0A182WCE9_9DIPT</name>
<sequence length="652" mass="76343">MTPSKRHTRTAAKSALKHQQIENSRRRLPHVQTKLRNITNTIRMSTGDESAGCESPTKKKKKSDPDSARECQQPSQPEQIAYEKLRFVLGHHYFDVCQRLALDYVPSCVRNVTECAQRHVSKRSPRAKCVSLMRQTNTHDQLREFRPDQFVEFLNQAIMRQEFIDSDLFVAGLQLMLTFNRPSEELQLEYGVVDILVGLGDALEKCLTHFPPCRWDLRAGYQQIVFGQLDAQCFERYDQKEGLFRNVLHLIEHNIETEREQEYNAVGKRTTKRRQTSEDEEMCFYNYNSWMLANRLCYDFNKLSRQERFERLFAVLHILVKLLEMDFAMWIIRNPTKTHQNLCNPSRSPLVAQLVWNGDYGSVNLFIKKLFQMFINMNALQYPDDDIAVVSRLLNIVTVAVNLSEFQHNEGQMQYPCVKDNSLHYSRQLWKTFESSSYFSIPLSLSTIRHLRSPFLQLRFVEHLFQKFNRGMKLHNVRSFFQQLLHRCWADCVPDEPCDTAGHSTTVYPVLNTQRTRMKACEIYQKQYIELLLIGLRAYCDMQQLPAYFREIMAQPAPKTSSTIDDTLPVALSNANECQLEARIVPPVITDERMIFQGVAMSGELVLEYRDDIKYLLLIEQQLKKIETSEERALFHQWIMFLSEVDPSLRII</sequence>
<dbReference type="STRING" id="112268.A0A182WCE9"/>
<feature type="compositionally biased region" description="Basic residues" evidence="1">
    <location>
        <begin position="1"/>
        <end position="10"/>
    </location>
</feature>
<protein>
    <submittedName>
        <fullName evidence="2">Uncharacterized protein</fullName>
    </submittedName>
</protein>
<proteinExistence type="predicted"/>
<feature type="compositionally biased region" description="Polar residues" evidence="1">
    <location>
        <begin position="34"/>
        <end position="48"/>
    </location>
</feature>
<dbReference type="Proteomes" id="UP000075920">
    <property type="component" value="Unassembled WGS sequence"/>
</dbReference>
<evidence type="ECO:0000313" key="3">
    <source>
        <dbReference type="Proteomes" id="UP000075920"/>
    </source>
</evidence>
<dbReference type="EnsemblMetazoa" id="AMIN008034-RA">
    <property type="protein sequence ID" value="AMIN008034-PA"/>
    <property type="gene ID" value="AMIN008034"/>
</dbReference>
<reference evidence="3" key="1">
    <citation type="submission" date="2013-03" db="EMBL/GenBank/DDBJ databases">
        <title>The Genome Sequence of Anopheles minimus MINIMUS1.</title>
        <authorList>
            <consortium name="The Broad Institute Genomics Platform"/>
            <person name="Neafsey D.E."/>
            <person name="Walton C."/>
            <person name="Walker B."/>
            <person name="Young S.K."/>
            <person name="Zeng Q."/>
            <person name="Gargeya S."/>
            <person name="Fitzgerald M."/>
            <person name="Haas B."/>
            <person name="Abouelleil A."/>
            <person name="Allen A.W."/>
            <person name="Alvarado L."/>
            <person name="Arachchi H.M."/>
            <person name="Berlin A.M."/>
            <person name="Chapman S.B."/>
            <person name="Gainer-Dewar J."/>
            <person name="Goldberg J."/>
            <person name="Griggs A."/>
            <person name="Gujja S."/>
            <person name="Hansen M."/>
            <person name="Howarth C."/>
            <person name="Imamovic A."/>
            <person name="Ireland A."/>
            <person name="Larimer J."/>
            <person name="McCowan C."/>
            <person name="Murphy C."/>
            <person name="Pearson M."/>
            <person name="Poon T.W."/>
            <person name="Priest M."/>
            <person name="Roberts A."/>
            <person name="Saif S."/>
            <person name="Shea T."/>
            <person name="Sisk P."/>
            <person name="Sykes S."/>
            <person name="Wortman J."/>
            <person name="Nusbaum C."/>
            <person name="Birren B."/>
        </authorList>
    </citation>
    <scope>NUCLEOTIDE SEQUENCE [LARGE SCALE GENOMIC DNA]</scope>
    <source>
        <strain evidence="3">MINIMUS1</strain>
    </source>
</reference>
<keyword evidence="3" id="KW-1185">Reference proteome</keyword>